<dbReference type="Gramene" id="rna-AYBTSS11_LOCUS2882">
    <property type="protein sequence ID" value="CAJ1889957.1"/>
    <property type="gene ID" value="gene-AYBTSS11_LOCUS2882"/>
</dbReference>
<evidence type="ECO:0000313" key="1">
    <source>
        <dbReference type="EMBL" id="CAJ1889957.1"/>
    </source>
</evidence>
<dbReference type="Proteomes" id="UP001189624">
    <property type="component" value="Chromosome 1"/>
</dbReference>
<keyword evidence="2" id="KW-1185">Reference proteome</keyword>
<organism evidence="1 2">
    <name type="scientific">Sphenostylis stenocarpa</name>
    <dbReference type="NCBI Taxonomy" id="92480"/>
    <lineage>
        <taxon>Eukaryota</taxon>
        <taxon>Viridiplantae</taxon>
        <taxon>Streptophyta</taxon>
        <taxon>Embryophyta</taxon>
        <taxon>Tracheophyta</taxon>
        <taxon>Spermatophyta</taxon>
        <taxon>Magnoliopsida</taxon>
        <taxon>eudicotyledons</taxon>
        <taxon>Gunneridae</taxon>
        <taxon>Pentapetalae</taxon>
        <taxon>rosids</taxon>
        <taxon>fabids</taxon>
        <taxon>Fabales</taxon>
        <taxon>Fabaceae</taxon>
        <taxon>Papilionoideae</taxon>
        <taxon>50 kb inversion clade</taxon>
        <taxon>NPAAA clade</taxon>
        <taxon>indigoferoid/millettioid clade</taxon>
        <taxon>Phaseoleae</taxon>
        <taxon>Sphenostylis</taxon>
    </lineage>
</organism>
<reference evidence="1" key="1">
    <citation type="submission" date="2023-10" db="EMBL/GenBank/DDBJ databases">
        <authorList>
            <person name="Domelevo Entfellner J.-B."/>
        </authorList>
    </citation>
    <scope>NUCLEOTIDE SEQUENCE</scope>
</reference>
<dbReference type="AlphaFoldDB" id="A0AA86RZ78"/>
<accession>A0AA86RZ78</accession>
<gene>
    <name evidence="1" type="ORF">AYBTSS11_LOCUS2882</name>
</gene>
<dbReference type="EMBL" id="OY731398">
    <property type="protein sequence ID" value="CAJ1889957.1"/>
    <property type="molecule type" value="Genomic_DNA"/>
</dbReference>
<sequence>MIVYNTFDTAINVNCMAMQTLHSQNLQHSFHQTGFTERGYERALRVGLDCIDAICDKTYIWIEATKHRAYPTYSTRTRSREFKGKRLRLFVAQSQEWVVVTRLRLQNRTFDVEVGSVAMAHDDGDVMVLLLCFLGYASDKPPINFYIYMTLSQWLL</sequence>
<name>A0AA86RZ78_9FABA</name>
<evidence type="ECO:0000313" key="2">
    <source>
        <dbReference type="Proteomes" id="UP001189624"/>
    </source>
</evidence>
<protein>
    <submittedName>
        <fullName evidence="1">Uncharacterized protein</fullName>
    </submittedName>
</protein>
<proteinExistence type="predicted"/>